<dbReference type="EMBL" id="JARIHO010000105">
    <property type="protein sequence ID" value="KAJ7303543.1"/>
    <property type="molecule type" value="Genomic_DNA"/>
</dbReference>
<accession>A0AAD6Z1J9</accession>
<reference evidence="1" key="1">
    <citation type="submission" date="2023-03" db="EMBL/GenBank/DDBJ databases">
        <title>Massive genome expansion in bonnet fungi (Mycena s.s.) driven by repeated elements and novel gene families across ecological guilds.</title>
        <authorList>
            <consortium name="Lawrence Berkeley National Laboratory"/>
            <person name="Harder C.B."/>
            <person name="Miyauchi S."/>
            <person name="Viragh M."/>
            <person name="Kuo A."/>
            <person name="Thoen E."/>
            <person name="Andreopoulos B."/>
            <person name="Lu D."/>
            <person name="Skrede I."/>
            <person name="Drula E."/>
            <person name="Henrissat B."/>
            <person name="Morin E."/>
            <person name="Kohler A."/>
            <person name="Barry K."/>
            <person name="LaButti K."/>
            <person name="Morin E."/>
            <person name="Salamov A."/>
            <person name="Lipzen A."/>
            <person name="Mereny Z."/>
            <person name="Hegedus B."/>
            <person name="Baldrian P."/>
            <person name="Stursova M."/>
            <person name="Weitz H."/>
            <person name="Taylor A."/>
            <person name="Grigoriev I.V."/>
            <person name="Nagy L.G."/>
            <person name="Martin F."/>
            <person name="Kauserud H."/>
        </authorList>
    </citation>
    <scope>NUCLEOTIDE SEQUENCE</scope>
    <source>
        <strain evidence="1">CBHHK002</strain>
    </source>
</reference>
<sequence>MPLKNHMQTFFLVQKHKLLPSNLLQKTPFPSLNLLQTTAVDAELSNQFCIIEPTRILTHLTFYHRAKGTYGINKRILVVCWALNRGRRS</sequence>
<comment type="caution">
    <text evidence="1">The sequence shown here is derived from an EMBL/GenBank/DDBJ whole genome shotgun (WGS) entry which is preliminary data.</text>
</comment>
<proteinExistence type="predicted"/>
<dbReference type="AlphaFoldDB" id="A0AAD6Z1J9"/>
<keyword evidence="2" id="KW-1185">Reference proteome</keyword>
<name>A0AAD6Z1J9_9AGAR</name>
<protein>
    <submittedName>
        <fullName evidence="1">Uncharacterized protein</fullName>
    </submittedName>
</protein>
<organism evidence="1 2">
    <name type="scientific">Mycena albidolilacea</name>
    <dbReference type="NCBI Taxonomy" id="1033008"/>
    <lineage>
        <taxon>Eukaryota</taxon>
        <taxon>Fungi</taxon>
        <taxon>Dikarya</taxon>
        <taxon>Basidiomycota</taxon>
        <taxon>Agaricomycotina</taxon>
        <taxon>Agaricomycetes</taxon>
        <taxon>Agaricomycetidae</taxon>
        <taxon>Agaricales</taxon>
        <taxon>Marasmiineae</taxon>
        <taxon>Mycenaceae</taxon>
        <taxon>Mycena</taxon>
    </lineage>
</organism>
<evidence type="ECO:0000313" key="2">
    <source>
        <dbReference type="Proteomes" id="UP001218218"/>
    </source>
</evidence>
<evidence type="ECO:0000313" key="1">
    <source>
        <dbReference type="EMBL" id="KAJ7303543.1"/>
    </source>
</evidence>
<dbReference type="Proteomes" id="UP001218218">
    <property type="component" value="Unassembled WGS sequence"/>
</dbReference>
<gene>
    <name evidence="1" type="ORF">DFH08DRAFT_758982</name>
</gene>